<feature type="region of interest" description="Disordered" evidence="1">
    <location>
        <begin position="28"/>
        <end position="48"/>
    </location>
</feature>
<evidence type="ECO:0000313" key="3">
    <source>
        <dbReference type="Proteomes" id="UP000184420"/>
    </source>
</evidence>
<protein>
    <submittedName>
        <fullName evidence="2">Uncharacterized protein</fullName>
    </submittedName>
</protein>
<evidence type="ECO:0000313" key="2">
    <source>
        <dbReference type="EMBL" id="SHM58910.1"/>
    </source>
</evidence>
<gene>
    <name evidence="2" type="ORF">SAMN05444266_109103</name>
</gene>
<organism evidence="2 3">
    <name type="scientific">Chitinophaga jiangningensis</name>
    <dbReference type="NCBI Taxonomy" id="1419482"/>
    <lineage>
        <taxon>Bacteria</taxon>
        <taxon>Pseudomonadati</taxon>
        <taxon>Bacteroidota</taxon>
        <taxon>Chitinophagia</taxon>
        <taxon>Chitinophagales</taxon>
        <taxon>Chitinophagaceae</taxon>
        <taxon>Chitinophaga</taxon>
    </lineage>
</organism>
<name>A0A1M7K0S6_9BACT</name>
<reference evidence="2 3" key="1">
    <citation type="submission" date="2016-11" db="EMBL/GenBank/DDBJ databases">
        <authorList>
            <person name="Jaros S."/>
            <person name="Januszkiewicz K."/>
            <person name="Wedrychowicz H."/>
        </authorList>
    </citation>
    <scope>NUCLEOTIDE SEQUENCE [LARGE SCALE GENOMIC DNA]</scope>
    <source>
        <strain evidence="2 3">DSM 27406</strain>
    </source>
</reference>
<dbReference type="Proteomes" id="UP000184420">
    <property type="component" value="Unassembled WGS sequence"/>
</dbReference>
<proteinExistence type="predicted"/>
<accession>A0A1M7K0S6</accession>
<keyword evidence="3" id="KW-1185">Reference proteome</keyword>
<sequence>MFAINNKTQVFAAYLPCCFACKKDRALAPKAPKSPSVFASKKSPQEDQTPADYIMNKACLLFVIPLEIFHTQPHKNQRISQYTGHGKGMIHRPG</sequence>
<evidence type="ECO:0000256" key="1">
    <source>
        <dbReference type="SAM" id="MobiDB-lite"/>
    </source>
</evidence>
<dbReference type="AlphaFoldDB" id="A0A1M7K0S6"/>
<dbReference type="EMBL" id="FRBL01000009">
    <property type="protein sequence ID" value="SHM58910.1"/>
    <property type="molecule type" value="Genomic_DNA"/>
</dbReference>